<keyword evidence="6 11" id="KW-1133">Transmembrane helix</keyword>
<dbReference type="SMART" id="SM00283">
    <property type="entry name" value="MA"/>
    <property type="match status" value="1"/>
</dbReference>
<dbReference type="PROSITE" id="PS50111">
    <property type="entry name" value="CHEMOTAXIS_TRANSDUC_2"/>
    <property type="match status" value="1"/>
</dbReference>
<dbReference type="PANTHER" id="PTHR43531">
    <property type="entry name" value="PROTEIN ICFG"/>
    <property type="match status" value="1"/>
</dbReference>
<keyword evidence="8 10" id="KW-0807">Transducer</keyword>
<evidence type="ECO:0000256" key="6">
    <source>
        <dbReference type="ARBA" id="ARBA00022989"/>
    </source>
</evidence>
<keyword evidence="7 11" id="KW-0472">Membrane</keyword>
<evidence type="ECO:0000256" key="10">
    <source>
        <dbReference type="PROSITE-ProRule" id="PRU00284"/>
    </source>
</evidence>
<dbReference type="STRING" id="206506.AAV32_11375"/>
<feature type="domain" description="Methyl-accepting transducer" evidence="12">
    <location>
        <begin position="173"/>
        <end position="402"/>
    </location>
</feature>
<dbReference type="EMBL" id="LBNE01000007">
    <property type="protein sequence ID" value="KKO71440.1"/>
    <property type="molecule type" value="Genomic_DNA"/>
</dbReference>
<comment type="caution">
    <text evidence="14">The sequence shown here is derived from an EMBL/GenBank/DDBJ whole genome shotgun (WGS) entry which is preliminary data.</text>
</comment>
<keyword evidence="3" id="KW-0488">Methylation</keyword>
<accession>A0A171KRC3</accession>
<sequence>MRAFIRNLSLRTSIVAVLGLFCLMLLAGAGMGLLPLSSLTQTLDENAVRTVQVVRTLGEAADGGLAQASLLQELAQQARADADAAKRYLNWVVAGVALGSLAAILLTVLTYVYLNRQVLSPVRQAVRRIEASARGDLTAAIVVDAGNEVGQLHGALAQMQMGLTDIVRQVRAGVDAIHLGAGEIALGNADLSQRTEQQASSLEKTAASMRELSLQVQSNANNARRATQMVANSMAAAQRGGVAMEAVVETMRHISASAHQITEIVSVIDGIAFRTNILALNAAVEAARASEAGRGFAVVAGEVRSLAQRSAEAAREIRGLIAASVRSVEEGNGQVDQARVTMREIEASVGEVTDMMQDIDAASQEQTSGIGQVNHALALLDEHTEQNAALVEQAAAAAASLEDQAARLAHSVAVFKLRGDAMAAKAPGGTATA</sequence>
<evidence type="ECO:0000256" key="2">
    <source>
        <dbReference type="ARBA" id="ARBA00022475"/>
    </source>
</evidence>
<comment type="subcellular location">
    <subcellularLocation>
        <location evidence="1">Cell membrane</location>
        <topology evidence="1">Multi-pass membrane protein</topology>
    </subcellularLocation>
</comment>
<dbReference type="Pfam" id="PF00672">
    <property type="entry name" value="HAMP"/>
    <property type="match status" value="1"/>
</dbReference>
<dbReference type="FunFam" id="1.10.287.950:FF:000001">
    <property type="entry name" value="Methyl-accepting chemotaxis sensory transducer"/>
    <property type="match status" value="1"/>
</dbReference>
<organism evidence="14 15">
    <name type="scientific">Kerstersia gyiorum</name>
    <dbReference type="NCBI Taxonomy" id="206506"/>
    <lineage>
        <taxon>Bacteria</taxon>
        <taxon>Pseudomonadati</taxon>
        <taxon>Pseudomonadota</taxon>
        <taxon>Betaproteobacteria</taxon>
        <taxon>Burkholderiales</taxon>
        <taxon>Alcaligenaceae</taxon>
        <taxon>Kerstersia</taxon>
    </lineage>
</organism>
<evidence type="ECO:0000313" key="15">
    <source>
        <dbReference type="Proteomes" id="UP000078084"/>
    </source>
</evidence>
<dbReference type="GO" id="GO:0006935">
    <property type="term" value="P:chemotaxis"/>
    <property type="evidence" value="ECO:0007669"/>
    <property type="project" value="UniProtKB-KW"/>
</dbReference>
<keyword evidence="2" id="KW-1003">Cell membrane</keyword>
<gene>
    <name evidence="14" type="ORF">AAV32_11375</name>
</gene>
<evidence type="ECO:0000313" key="14">
    <source>
        <dbReference type="EMBL" id="KKO71440.1"/>
    </source>
</evidence>
<dbReference type="Pfam" id="PF00015">
    <property type="entry name" value="MCPsignal"/>
    <property type="match status" value="1"/>
</dbReference>
<evidence type="ECO:0000256" key="7">
    <source>
        <dbReference type="ARBA" id="ARBA00023136"/>
    </source>
</evidence>
<evidence type="ECO:0000259" key="12">
    <source>
        <dbReference type="PROSITE" id="PS50111"/>
    </source>
</evidence>
<evidence type="ECO:0000256" key="1">
    <source>
        <dbReference type="ARBA" id="ARBA00004651"/>
    </source>
</evidence>
<keyword evidence="15" id="KW-1185">Reference proteome</keyword>
<dbReference type="InterPro" id="IPR003122">
    <property type="entry name" value="Tar_rcpt_lig-bd"/>
</dbReference>
<dbReference type="PROSITE" id="PS50885">
    <property type="entry name" value="HAMP"/>
    <property type="match status" value="1"/>
</dbReference>
<feature type="transmembrane region" description="Helical" evidence="11">
    <location>
        <begin position="88"/>
        <end position="114"/>
    </location>
</feature>
<dbReference type="Proteomes" id="UP000078084">
    <property type="component" value="Unassembled WGS sequence"/>
</dbReference>
<reference evidence="14 15" key="1">
    <citation type="submission" date="2015-04" db="EMBL/GenBank/DDBJ databases">
        <title>Genome sequence of Kerstersia gyiorum CG1.</title>
        <authorList>
            <person name="Greninger A.L."/>
            <person name="Kozyreva V."/>
            <person name="Chaturvedi V."/>
        </authorList>
    </citation>
    <scope>NUCLEOTIDE SEQUENCE [LARGE SCALE GENOMIC DNA]</scope>
    <source>
        <strain evidence="14 15">CG1</strain>
    </source>
</reference>
<dbReference type="Pfam" id="PF02203">
    <property type="entry name" value="TarH"/>
    <property type="match status" value="1"/>
</dbReference>
<dbReference type="PATRIC" id="fig|206506.3.peg.2425"/>
<dbReference type="GO" id="GO:0005886">
    <property type="term" value="C:plasma membrane"/>
    <property type="evidence" value="ECO:0007669"/>
    <property type="project" value="UniProtKB-SubCell"/>
</dbReference>
<keyword evidence="5 11" id="KW-0812">Transmembrane</keyword>
<evidence type="ECO:0008006" key="16">
    <source>
        <dbReference type="Google" id="ProtNLM"/>
    </source>
</evidence>
<dbReference type="AlphaFoldDB" id="A0A171KRC3"/>
<proteinExistence type="inferred from homology"/>
<evidence type="ECO:0000259" key="13">
    <source>
        <dbReference type="PROSITE" id="PS50885"/>
    </source>
</evidence>
<dbReference type="InterPro" id="IPR051310">
    <property type="entry name" value="MCP_chemotaxis"/>
</dbReference>
<dbReference type="SMART" id="SM00304">
    <property type="entry name" value="HAMP"/>
    <property type="match status" value="1"/>
</dbReference>
<dbReference type="PANTHER" id="PTHR43531:SF14">
    <property type="entry name" value="METHYL-ACCEPTING CHEMOTAXIS PROTEIN I-RELATED"/>
    <property type="match status" value="1"/>
</dbReference>
<protein>
    <recommendedName>
        <fullName evidence="16">Methyl-accepting chemotaxis protein</fullName>
    </recommendedName>
</protein>
<dbReference type="GO" id="GO:0007165">
    <property type="term" value="P:signal transduction"/>
    <property type="evidence" value="ECO:0007669"/>
    <property type="project" value="UniProtKB-KW"/>
</dbReference>
<dbReference type="InterPro" id="IPR004089">
    <property type="entry name" value="MCPsignal_dom"/>
</dbReference>
<evidence type="ECO:0000256" key="5">
    <source>
        <dbReference type="ARBA" id="ARBA00022692"/>
    </source>
</evidence>
<evidence type="ECO:0000256" key="4">
    <source>
        <dbReference type="ARBA" id="ARBA00022500"/>
    </source>
</evidence>
<feature type="transmembrane region" description="Helical" evidence="11">
    <location>
        <begin position="12"/>
        <end position="34"/>
    </location>
</feature>
<dbReference type="InterPro" id="IPR003660">
    <property type="entry name" value="HAMP_dom"/>
</dbReference>
<evidence type="ECO:0000256" key="3">
    <source>
        <dbReference type="ARBA" id="ARBA00022481"/>
    </source>
</evidence>
<dbReference type="Gene3D" id="1.10.287.950">
    <property type="entry name" value="Methyl-accepting chemotaxis protein"/>
    <property type="match status" value="1"/>
</dbReference>
<feature type="domain" description="HAMP" evidence="13">
    <location>
        <begin position="116"/>
        <end position="168"/>
    </location>
</feature>
<dbReference type="GO" id="GO:0004888">
    <property type="term" value="F:transmembrane signaling receptor activity"/>
    <property type="evidence" value="ECO:0007669"/>
    <property type="project" value="TreeGrafter"/>
</dbReference>
<dbReference type="SUPFAM" id="SSF58104">
    <property type="entry name" value="Methyl-accepting chemotaxis protein (MCP) signaling domain"/>
    <property type="match status" value="1"/>
</dbReference>
<evidence type="ECO:0000256" key="9">
    <source>
        <dbReference type="ARBA" id="ARBA00029447"/>
    </source>
</evidence>
<evidence type="ECO:0000256" key="11">
    <source>
        <dbReference type="SAM" id="Phobius"/>
    </source>
</evidence>
<name>A0A171KRC3_9BURK</name>
<keyword evidence="4" id="KW-0145">Chemotaxis</keyword>
<evidence type="ECO:0000256" key="8">
    <source>
        <dbReference type="ARBA" id="ARBA00023224"/>
    </source>
</evidence>
<comment type="similarity">
    <text evidence="9">Belongs to the methyl-accepting chemotaxis (MCP) protein family.</text>
</comment>